<sequence length="135" mass="14964">MITLNLLHPSQSTPVQSWTFDADSVIKIGRSKENDVVILSSVVSRKHIELVFNGSEWEIVSLGSNGTYVNDRPVKKIKVNDGMIVRLGNSGPKIQILLEVGDPEKVSKKSESKRSSEHDSDSSKDKMTYLTIPPE</sequence>
<dbReference type="SMART" id="SM00240">
    <property type="entry name" value="FHA"/>
    <property type="match status" value="1"/>
</dbReference>
<proteinExistence type="predicted"/>
<dbReference type="Gene3D" id="2.60.200.20">
    <property type="match status" value="1"/>
</dbReference>
<feature type="compositionally biased region" description="Basic and acidic residues" evidence="1">
    <location>
        <begin position="103"/>
        <end position="127"/>
    </location>
</feature>
<dbReference type="Pfam" id="PF00498">
    <property type="entry name" value="FHA"/>
    <property type="match status" value="1"/>
</dbReference>
<accession>A0A1U7IS12</accession>
<protein>
    <recommendedName>
        <fullName evidence="2">FHA domain-containing protein</fullName>
    </recommendedName>
</protein>
<dbReference type="PROSITE" id="PS50006">
    <property type="entry name" value="FHA_DOMAIN"/>
    <property type="match status" value="1"/>
</dbReference>
<evidence type="ECO:0000256" key="1">
    <source>
        <dbReference type="SAM" id="MobiDB-lite"/>
    </source>
</evidence>
<feature type="domain" description="FHA" evidence="2">
    <location>
        <begin position="26"/>
        <end position="74"/>
    </location>
</feature>
<evidence type="ECO:0000313" key="4">
    <source>
        <dbReference type="Proteomes" id="UP000185860"/>
    </source>
</evidence>
<organism evidence="3 4">
    <name type="scientific">[Phormidium ambiguum] IAM M-71</name>
    <dbReference type="NCBI Taxonomy" id="454136"/>
    <lineage>
        <taxon>Bacteria</taxon>
        <taxon>Bacillati</taxon>
        <taxon>Cyanobacteriota</taxon>
        <taxon>Cyanophyceae</taxon>
        <taxon>Oscillatoriophycideae</taxon>
        <taxon>Aerosakkonematales</taxon>
        <taxon>Aerosakkonemataceae</taxon>
        <taxon>Floridanema</taxon>
    </lineage>
</organism>
<name>A0A1U7IS12_9CYAN</name>
<evidence type="ECO:0000259" key="2">
    <source>
        <dbReference type="PROSITE" id="PS50006"/>
    </source>
</evidence>
<reference evidence="3 4" key="1">
    <citation type="submission" date="2016-11" db="EMBL/GenBank/DDBJ databases">
        <title>Draft Genome Sequences of Nine Cyanobacterial Strains from Diverse Habitats.</title>
        <authorList>
            <person name="Zhu T."/>
            <person name="Hou S."/>
            <person name="Lu X."/>
            <person name="Hess W.R."/>
        </authorList>
    </citation>
    <scope>NUCLEOTIDE SEQUENCE [LARGE SCALE GENOMIC DNA]</scope>
    <source>
        <strain evidence="3 4">IAM M-71</strain>
    </source>
</reference>
<dbReference type="SUPFAM" id="SSF49879">
    <property type="entry name" value="SMAD/FHA domain"/>
    <property type="match status" value="1"/>
</dbReference>
<dbReference type="InterPro" id="IPR008984">
    <property type="entry name" value="SMAD_FHA_dom_sf"/>
</dbReference>
<dbReference type="STRING" id="454136.NIES2119_04300"/>
<feature type="region of interest" description="Disordered" evidence="1">
    <location>
        <begin position="103"/>
        <end position="135"/>
    </location>
</feature>
<gene>
    <name evidence="3" type="ORF">NIES2119_04300</name>
</gene>
<dbReference type="InterPro" id="IPR000253">
    <property type="entry name" value="FHA_dom"/>
</dbReference>
<comment type="caution">
    <text evidence="3">The sequence shown here is derived from an EMBL/GenBank/DDBJ whole genome shotgun (WGS) entry which is preliminary data.</text>
</comment>
<evidence type="ECO:0000313" key="3">
    <source>
        <dbReference type="EMBL" id="OKH40149.1"/>
    </source>
</evidence>
<dbReference type="AlphaFoldDB" id="A0A1U7IS12"/>
<dbReference type="Proteomes" id="UP000185860">
    <property type="component" value="Unassembled WGS sequence"/>
</dbReference>
<dbReference type="RefSeq" id="WP_073592212.1">
    <property type="nucleotide sequence ID" value="NZ_MRCE01000003.1"/>
</dbReference>
<dbReference type="EMBL" id="MRCE01000003">
    <property type="protein sequence ID" value="OKH40149.1"/>
    <property type="molecule type" value="Genomic_DNA"/>
</dbReference>
<dbReference type="OrthoDB" id="514712at2"/>